<proteinExistence type="predicted"/>
<dbReference type="AlphaFoldDB" id="W2D199"/>
<dbReference type="Proteomes" id="UP000034980">
    <property type="component" value="Unassembled WGS sequence"/>
</dbReference>
<evidence type="ECO:0000313" key="3">
    <source>
        <dbReference type="Proteomes" id="UP000034980"/>
    </source>
</evidence>
<name>W2D199_9BACT</name>
<reference evidence="2 3" key="1">
    <citation type="submission" date="2013-11" db="EMBL/GenBank/DDBJ databases">
        <title>Single cell genomics of uncultured Tannerella BU063 (oral taxon 286).</title>
        <authorList>
            <person name="Beall C.J."/>
            <person name="Campbell A.G."/>
            <person name="Griffen A.L."/>
            <person name="Podar M."/>
            <person name="Leys E.J."/>
        </authorList>
    </citation>
    <scope>NUCLEOTIDE SEQUENCE [LARGE SCALE GENOMIC DNA]</scope>
    <source>
        <strain evidence="2">Cell 8/11</strain>
    </source>
</reference>
<feature type="transmembrane region" description="Helical" evidence="1">
    <location>
        <begin position="43"/>
        <end position="58"/>
    </location>
</feature>
<keyword evidence="1" id="KW-0472">Membrane</keyword>
<comment type="caution">
    <text evidence="2">The sequence shown here is derived from an EMBL/GenBank/DDBJ whole genome shotgun (WGS) entry which is preliminary data.</text>
</comment>
<evidence type="ECO:0000256" key="1">
    <source>
        <dbReference type="SAM" id="Phobius"/>
    </source>
</evidence>
<keyword evidence="1" id="KW-0812">Transmembrane</keyword>
<protein>
    <submittedName>
        <fullName evidence="2">Uncharacterized protein</fullName>
    </submittedName>
</protein>
<evidence type="ECO:0000313" key="2">
    <source>
        <dbReference type="EMBL" id="ETK12551.1"/>
    </source>
</evidence>
<sequence length="74" mass="8294">MEILNMFLGALRMTSAGMWLRFGCLGMLLSCSPTEGAESVTDIAFYLALAATVGWIWWRDRARVKRIADHLGED</sequence>
<dbReference type="EMBL" id="AYYF01001110">
    <property type="protein sequence ID" value="ETK12551.1"/>
    <property type="molecule type" value="Genomic_DNA"/>
</dbReference>
<organism evidence="2 3">
    <name type="scientific">Tannerella sp. oral taxon BU063 isolate Cell 8/11</name>
    <dbReference type="NCBI Taxonomy" id="1411915"/>
    <lineage>
        <taxon>Bacteria</taxon>
        <taxon>Pseudomonadati</taxon>
        <taxon>Bacteroidota</taxon>
        <taxon>Bacteroidia</taxon>
        <taxon>Bacteroidales</taxon>
        <taxon>Tannerellaceae</taxon>
        <taxon>Tannerella</taxon>
    </lineage>
</organism>
<gene>
    <name evidence="2" type="ORF">T235_08605</name>
</gene>
<keyword evidence="1" id="KW-1133">Transmembrane helix</keyword>
<accession>W2D199</accession>